<name>A0A922T7D4_9HYPH</name>
<dbReference type="RefSeq" id="WP_029616896.1">
    <property type="nucleotide sequence ID" value="NZ_CAJXID010000004.1"/>
</dbReference>
<sequence length="144" mass="16066">MLNQQKSRHYLAQFYGANNGPVGQPRKCNIVARALYPKAGVKSFAGLQVRIVSIHEEGALIQSSMIAFLPDHFYICLGEGEIFLTCAKKDVVQAEMLVSFTSPLDTPFVEALARINFPLSTLRRMSGHFPAAIESRILQSRRKQ</sequence>
<evidence type="ECO:0000313" key="1">
    <source>
        <dbReference type="EMBL" id="KEQ05903.1"/>
    </source>
</evidence>
<dbReference type="Proteomes" id="UP000052167">
    <property type="component" value="Unassembled WGS sequence"/>
</dbReference>
<accession>A0A922T7D4</accession>
<dbReference type="AlphaFoldDB" id="A0A922T7D4"/>
<dbReference type="EMBL" id="JOKJ01000018">
    <property type="protein sequence ID" value="KEQ05903.1"/>
    <property type="molecule type" value="Genomic_DNA"/>
</dbReference>
<comment type="caution">
    <text evidence="1">The sequence shown here is derived from an EMBL/GenBank/DDBJ whole genome shotgun (WGS) entry which is preliminary data.</text>
</comment>
<evidence type="ECO:0000313" key="2">
    <source>
        <dbReference type="Proteomes" id="UP000052167"/>
    </source>
</evidence>
<keyword evidence="2" id="KW-1185">Reference proteome</keyword>
<protein>
    <submittedName>
        <fullName evidence="1">Uncharacterized protein</fullName>
    </submittedName>
</protein>
<gene>
    <name evidence="1" type="ORF">GV68_08395</name>
</gene>
<dbReference type="OrthoDB" id="8371616at2"/>
<organism evidence="1 2">
    <name type="scientific">Pseudorhizobium pelagicum</name>
    <dbReference type="NCBI Taxonomy" id="1509405"/>
    <lineage>
        <taxon>Bacteria</taxon>
        <taxon>Pseudomonadati</taxon>
        <taxon>Pseudomonadota</taxon>
        <taxon>Alphaproteobacteria</taxon>
        <taxon>Hyphomicrobiales</taxon>
        <taxon>Rhizobiaceae</taxon>
        <taxon>Rhizobium/Agrobacterium group</taxon>
        <taxon>Pseudorhizobium</taxon>
    </lineage>
</organism>
<reference evidence="1 2" key="1">
    <citation type="submission" date="2014-06" db="EMBL/GenBank/DDBJ databases">
        <title>Rhizobium pelagicum/R2-400B4.</title>
        <authorList>
            <person name="Kimes N.E."/>
            <person name="Lopez-Perez M."/>
        </authorList>
    </citation>
    <scope>NUCLEOTIDE SEQUENCE [LARGE SCALE GENOMIC DNA]</scope>
    <source>
        <strain evidence="1 2">R2-400B4</strain>
    </source>
</reference>
<proteinExistence type="predicted"/>